<name>A0A0V1I7M6_TRIPS</name>
<evidence type="ECO:0000313" key="3">
    <source>
        <dbReference type="Proteomes" id="UP000054805"/>
    </source>
</evidence>
<keyword evidence="1" id="KW-0812">Transmembrane</keyword>
<dbReference type="EMBL" id="JYDS01000290">
    <property type="protein sequence ID" value="KRZ17925.1"/>
    <property type="molecule type" value="Genomic_DNA"/>
</dbReference>
<evidence type="ECO:0000256" key="1">
    <source>
        <dbReference type="SAM" id="Phobius"/>
    </source>
</evidence>
<keyword evidence="1" id="KW-1133">Transmembrane helix</keyword>
<keyword evidence="3" id="KW-1185">Reference proteome</keyword>
<keyword evidence="1" id="KW-0472">Membrane</keyword>
<dbReference type="Proteomes" id="UP000054805">
    <property type="component" value="Unassembled WGS sequence"/>
</dbReference>
<gene>
    <name evidence="2" type="ORF">T4B_6742</name>
</gene>
<protein>
    <submittedName>
        <fullName evidence="2">Uncharacterized protein</fullName>
    </submittedName>
</protein>
<feature type="transmembrane region" description="Helical" evidence="1">
    <location>
        <begin position="12"/>
        <end position="33"/>
    </location>
</feature>
<organism evidence="2 3">
    <name type="scientific">Trichinella pseudospiralis</name>
    <name type="common">Parasitic roundworm</name>
    <dbReference type="NCBI Taxonomy" id="6337"/>
    <lineage>
        <taxon>Eukaryota</taxon>
        <taxon>Metazoa</taxon>
        <taxon>Ecdysozoa</taxon>
        <taxon>Nematoda</taxon>
        <taxon>Enoplea</taxon>
        <taxon>Dorylaimia</taxon>
        <taxon>Trichinellida</taxon>
        <taxon>Trichinellidae</taxon>
        <taxon>Trichinella</taxon>
    </lineage>
</organism>
<reference evidence="2 3" key="1">
    <citation type="submission" date="2015-01" db="EMBL/GenBank/DDBJ databases">
        <title>Evolution of Trichinella species and genotypes.</title>
        <authorList>
            <person name="Korhonen P.K."/>
            <person name="Edoardo P."/>
            <person name="Giuseppe L.R."/>
            <person name="Gasser R.B."/>
        </authorList>
    </citation>
    <scope>NUCLEOTIDE SEQUENCE [LARGE SCALE GENOMIC DNA]</scope>
    <source>
        <strain evidence="2">ISS588</strain>
    </source>
</reference>
<accession>A0A0V1I7M6</accession>
<sequence>MALSTRKHKAVLILVFGFRLFVFIHFANEPYFLRTSRNDDTYQQRKNAEFDKIMIVVTLTMACFYLSNSDFVNLAFHIYCSGDEILCDIHSQTLVTRRRVLSRLILLTARTVNESISWPETFLMSFDSF</sequence>
<proteinExistence type="predicted"/>
<comment type="caution">
    <text evidence="2">The sequence shown here is derived from an EMBL/GenBank/DDBJ whole genome shotgun (WGS) entry which is preliminary data.</text>
</comment>
<evidence type="ECO:0000313" key="2">
    <source>
        <dbReference type="EMBL" id="KRZ17925.1"/>
    </source>
</evidence>
<dbReference type="AlphaFoldDB" id="A0A0V1I7M6"/>
<feature type="non-terminal residue" evidence="2">
    <location>
        <position position="129"/>
    </location>
</feature>
<feature type="transmembrane region" description="Helical" evidence="1">
    <location>
        <begin position="53"/>
        <end position="76"/>
    </location>
</feature>